<evidence type="ECO:0000256" key="1">
    <source>
        <dbReference type="ARBA" id="ARBA00009897"/>
    </source>
</evidence>
<dbReference type="PANTHER" id="PTHR43407">
    <property type="entry name" value="GLUTAMINE SYNTHETASE"/>
    <property type="match status" value="1"/>
</dbReference>
<accession>B9XG69</accession>
<evidence type="ECO:0000313" key="5">
    <source>
        <dbReference type="Proteomes" id="UP000003688"/>
    </source>
</evidence>
<evidence type="ECO:0000256" key="2">
    <source>
        <dbReference type="PROSITE-ProRule" id="PRU01330"/>
    </source>
</evidence>
<dbReference type="GO" id="GO:0019740">
    <property type="term" value="P:nitrogen utilization"/>
    <property type="evidence" value="ECO:0007669"/>
    <property type="project" value="TreeGrafter"/>
</dbReference>
<dbReference type="InterPro" id="IPR008147">
    <property type="entry name" value="Gln_synt_N"/>
</dbReference>
<dbReference type="PROSITE" id="PS51986">
    <property type="entry name" value="GS_BETA_GRASP"/>
    <property type="match status" value="1"/>
</dbReference>
<dbReference type="STRING" id="320771.Cflav_PD3948"/>
<comment type="similarity">
    <text evidence="1 2">Belongs to the glutamine synthetase family.</text>
</comment>
<dbReference type="Proteomes" id="UP000003688">
    <property type="component" value="Unassembled WGS sequence"/>
</dbReference>
<dbReference type="Pfam" id="PF03951">
    <property type="entry name" value="Gln-synt_N"/>
    <property type="match status" value="1"/>
</dbReference>
<sequence length="93" mass="10034">MANENVKAATPKGVIDLAKKQGARMVDIKFVDTFGTWQHFSVPVAELTEEVFAEGFGFDGSSIRGWKSIEASDMLAMPDPGTAFIDPFAPCPP</sequence>
<protein>
    <submittedName>
        <fullName evidence="4">Glutamine synthetase beta-Grasp</fullName>
    </submittedName>
</protein>
<proteinExistence type="inferred from homology"/>
<dbReference type="GO" id="GO:0016020">
    <property type="term" value="C:membrane"/>
    <property type="evidence" value="ECO:0007669"/>
    <property type="project" value="TreeGrafter"/>
</dbReference>
<dbReference type="PANTHER" id="PTHR43407:SF1">
    <property type="entry name" value="LENGSIN"/>
    <property type="match status" value="1"/>
</dbReference>
<dbReference type="SUPFAM" id="SSF54368">
    <property type="entry name" value="Glutamine synthetase, N-terminal domain"/>
    <property type="match status" value="1"/>
</dbReference>
<dbReference type="AlphaFoldDB" id="B9XG69"/>
<evidence type="ECO:0000313" key="4">
    <source>
        <dbReference type="EMBL" id="EEF61231.1"/>
    </source>
</evidence>
<comment type="caution">
    <text evidence="4">The sequence shown here is derived from an EMBL/GenBank/DDBJ whole genome shotgun (WGS) entry which is preliminary data.</text>
</comment>
<dbReference type="InterPro" id="IPR036651">
    <property type="entry name" value="Gln_synt_N_sf"/>
</dbReference>
<dbReference type="GO" id="GO:0004356">
    <property type="term" value="F:glutamine synthetase activity"/>
    <property type="evidence" value="ECO:0007669"/>
    <property type="project" value="InterPro"/>
</dbReference>
<organism evidence="4 5">
    <name type="scientific">Pedosphaera parvula (strain Ellin514)</name>
    <dbReference type="NCBI Taxonomy" id="320771"/>
    <lineage>
        <taxon>Bacteria</taxon>
        <taxon>Pseudomonadati</taxon>
        <taxon>Verrucomicrobiota</taxon>
        <taxon>Pedosphaerae</taxon>
        <taxon>Pedosphaerales</taxon>
        <taxon>Pedosphaeraceae</taxon>
        <taxon>Pedosphaera</taxon>
    </lineage>
</organism>
<reference evidence="4 5" key="1">
    <citation type="journal article" date="2011" name="J. Bacteriol.">
        <title>Genome sequence of 'Pedosphaera parvula' Ellin514, an aerobic Verrucomicrobial isolate from pasture soil.</title>
        <authorList>
            <person name="Kant R."/>
            <person name="van Passel M.W."/>
            <person name="Sangwan P."/>
            <person name="Palva A."/>
            <person name="Lucas S."/>
            <person name="Copeland A."/>
            <person name="Lapidus A."/>
            <person name="Glavina Del Rio T."/>
            <person name="Dalin E."/>
            <person name="Tice H."/>
            <person name="Bruce D."/>
            <person name="Goodwin L."/>
            <person name="Pitluck S."/>
            <person name="Chertkov O."/>
            <person name="Larimer F.W."/>
            <person name="Land M.L."/>
            <person name="Hauser L."/>
            <person name="Brettin T.S."/>
            <person name="Detter J.C."/>
            <person name="Han S."/>
            <person name="de Vos W.M."/>
            <person name="Janssen P.H."/>
            <person name="Smidt H."/>
        </authorList>
    </citation>
    <scope>NUCLEOTIDE SEQUENCE [LARGE SCALE GENOMIC DNA]</scope>
    <source>
        <strain evidence="4 5">Ellin514</strain>
    </source>
</reference>
<name>B9XG69_PEDPL</name>
<dbReference type="GO" id="GO:0005737">
    <property type="term" value="C:cytoplasm"/>
    <property type="evidence" value="ECO:0007669"/>
    <property type="project" value="TreeGrafter"/>
</dbReference>
<dbReference type="Gene3D" id="3.10.20.70">
    <property type="entry name" value="Glutamine synthetase, N-terminal domain"/>
    <property type="match status" value="1"/>
</dbReference>
<dbReference type="EMBL" id="ABOX02000011">
    <property type="protein sequence ID" value="EEF61231.1"/>
    <property type="molecule type" value="Genomic_DNA"/>
</dbReference>
<feature type="domain" description="GS beta-grasp" evidence="3">
    <location>
        <begin position="21"/>
        <end position="93"/>
    </location>
</feature>
<evidence type="ECO:0000259" key="3">
    <source>
        <dbReference type="PROSITE" id="PS51986"/>
    </source>
</evidence>
<gene>
    <name evidence="4" type="ORF">Cflav_PD3948</name>
</gene>
<dbReference type="GO" id="GO:0006542">
    <property type="term" value="P:glutamine biosynthetic process"/>
    <property type="evidence" value="ECO:0007669"/>
    <property type="project" value="InterPro"/>
</dbReference>
<keyword evidence="5" id="KW-1185">Reference proteome</keyword>